<evidence type="ECO:0000313" key="3">
    <source>
        <dbReference type="Proteomes" id="UP000324222"/>
    </source>
</evidence>
<feature type="compositionally biased region" description="Low complexity" evidence="1">
    <location>
        <begin position="43"/>
        <end position="53"/>
    </location>
</feature>
<sequence length="79" mass="8678">MKADEETFRYAVLSATRTKRGHVTSTSLQRHYNWTGRCSGDASGQKSKNGKSSSEAEEPRDRRTAYKEGRGAEEGPLGG</sequence>
<feature type="compositionally biased region" description="Polar residues" evidence="1">
    <location>
        <begin position="23"/>
        <end position="32"/>
    </location>
</feature>
<dbReference type="AlphaFoldDB" id="A0A5B7HG03"/>
<dbReference type="EMBL" id="VSRR010027952">
    <property type="protein sequence ID" value="MPC68505.1"/>
    <property type="molecule type" value="Genomic_DNA"/>
</dbReference>
<keyword evidence="3" id="KW-1185">Reference proteome</keyword>
<dbReference type="Proteomes" id="UP000324222">
    <property type="component" value="Unassembled WGS sequence"/>
</dbReference>
<name>A0A5B7HG03_PORTR</name>
<evidence type="ECO:0000256" key="1">
    <source>
        <dbReference type="SAM" id="MobiDB-lite"/>
    </source>
</evidence>
<protein>
    <submittedName>
        <fullName evidence="2">Uncharacterized protein</fullName>
    </submittedName>
</protein>
<organism evidence="2 3">
    <name type="scientific">Portunus trituberculatus</name>
    <name type="common">Swimming crab</name>
    <name type="synonym">Neptunus trituberculatus</name>
    <dbReference type="NCBI Taxonomy" id="210409"/>
    <lineage>
        <taxon>Eukaryota</taxon>
        <taxon>Metazoa</taxon>
        <taxon>Ecdysozoa</taxon>
        <taxon>Arthropoda</taxon>
        <taxon>Crustacea</taxon>
        <taxon>Multicrustacea</taxon>
        <taxon>Malacostraca</taxon>
        <taxon>Eumalacostraca</taxon>
        <taxon>Eucarida</taxon>
        <taxon>Decapoda</taxon>
        <taxon>Pleocyemata</taxon>
        <taxon>Brachyura</taxon>
        <taxon>Eubrachyura</taxon>
        <taxon>Portunoidea</taxon>
        <taxon>Portunidae</taxon>
        <taxon>Portuninae</taxon>
        <taxon>Portunus</taxon>
    </lineage>
</organism>
<feature type="compositionally biased region" description="Basic and acidic residues" evidence="1">
    <location>
        <begin position="57"/>
        <end position="73"/>
    </location>
</feature>
<gene>
    <name evidence="2" type="ORF">E2C01_062707</name>
</gene>
<evidence type="ECO:0000313" key="2">
    <source>
        <dbReference type="EMBL" id="MPC68505.1"/>
    </source>
</evidence>
<proteinExistence type="predicted"/>
<comment type="caution">
    <text evidence="2">The sequence shown here is derived from an EMBL/GenBank/DDBJ whole genome shotgun (WGS) entry which is preliminary data.</text>
</comment>
<reference evidence="2 3" key="1">
    <citation type="submission" date="2019-05" db="EMBL/GenBank/DDBJ databases">
        <title>Another draft genome of Portunus trituberculatus and its Hox gene families provides insights of decapod evolution.</title>
        <authorList>
            <person name="Jeong J.-H."/>
            <person name="Song I."/>
            <person name="Kim S."/>
            <person name="Choi T."/>
            <person name="Kim D."/>
            <person name="Ryu S."/>
            <person name="Kim W."/>
        </authorList>
    </citation>
    <scope>NUCLEOTIDE SEQUENCE [LARGE SCALE GENOMIC DNA]</scope>
    <source>
        <tissue evidence="2">Muscle</tissue>
    </source>
</reference>
<feature type="region of interest" description="Disordered" evidence="1">
    <location>
        <begin position="17"/>
        <end position="79"/>
    </location>
</feature>
<accession>A0A5B7HG03</accession>